<reference evidence="1 2" key="1">
    <citation type="journal article" date="2022" name="G3 (Bethesda)">
        <title>Enemy or ally: a genomic approach to elucidate the lifestyle of Phyllosticta citrichinaensis.</title>
        <authorList>
            <person name="Buijs V.A."/>
            <person name="Groenewald J.Z."/>
            <person name="Haridas S."/>
            <person name="LaButti K.M."/>
            <person name="Lipzen A."/>
            <person name="Martin F.M."/>
            <person name="Barry K."/>
            <person name="Grigoriev I.V."/>
            <person name="Crous P.W."/>
            <person name="Seidl M.F."/>
        </authorList>
    </citation>
    <scope>NUCLEOTIDE SEQUENCE [LARGE SCALE GENOMIC DNA]</scope>
    <source>
        <strain evidence="1 2">CBS 129764</strain>
    </source>
</reference>
<comment type="caution">
    <text evidence="1">The sequence shown here is derived from an EMBL/GenBank/DDBJ whole genome shotgun (WGS) entry which is preliminary data.</text>
</comment>
<accession>A0ABR1XFT9</accession>
<protein>
    <submittedName>
        <fullName evidence="1">Uncharacterized protein</fullName>
    </submittedName>
</protein>
<name>A0ABR1XFT9_9PEZI</name>
<proteinExistence type="predicted"/>
<sequence>MTIKVEPFSLPAGRRRSDALGTYRRYPGGSFFSFLFPHVVPGHSAMELDEPTKRKCPPPVKQRCRIQPRQKPFFRSQLCTTTAKVSIKPSNKAHLPHACPLLSRSSHLLLPLPTPCSIHVWNGTRHASIYSDNLPFAKSLHFGVLVFIHHTVCAGIFLTRLLWASLSQSLQWATCMCFRINYARLRERHRRQVQLVVFCYKRMCFGKTKGRTYML</sequence>
<evidence type="ECO:0000313" key="1">
    <source>
        <dbReference type="EMBL" id="KAK8152626.1"/>
    </source>
</evidence>
<evidence type="ECO:0000313" key="2">
    <source>
        <dbReference type="Proteomes" id="UP001456524"/>
    </source>
</evidence>
<dbReference type="EMBL" id="JBBWUH010000014">
    <property type="protein sequence ID" value="KAK8152626.1"/>
    <property type="molecule type" value="Genomic_DNA"/>
</dbReference>
<keyword evidence="2" id="KW-1185">Reference proteome</keyword>
<dbReference type="Proteomes" id="UP001456524">
    <property type="component" value="Unassembled WGS sequence"/>
</dbReference>
<gene>
    <name evidence="1" type="ORF">IWX90DRAFT_445823</name>
</gene>
<organism evidence="1 2">
    <name type="scientific">Phyllosticta citrichinensis</name>
    <dbReference type="NCBI Taxonomy" id="1130410"/>
    <lineage>
        <taxon>Eukaryota</taxon>
        <taxon>Fungi</taxon>
        <taxon>Dikarya</taxon>
        <taxon>Ascomycota</taxon>
        <taxon>Pezizomycotina</taxon>
        <taxon>Dothideomycetes</taxon>
        <taxon>Dothideomycetes incertae sedis</taxon>
        <taxon>Botryosphaeriales</taxon>
        <taxon>Phyllostictaceae</taxon>
        <taxon>Phyllosticta</taxon>
    </lineage>
</organism>